<dbReference type="PANTHER" id="PTHR31008">
    <property type="entry name" value="COP1-INTERACTING PROTEIN-RELATED"/>
    <property type="match status" value="1"/>
</dbReference>
<protein>
    <submittedName>
        <fullName evidence="1">Uncharacterized protein</fullName>
    </submittedName>
</protein>
<gene>
    <name evidence="1" type="ORF">TAV2_LOCUS26178</name>
</gene>
<reference evidence="1 2" key="1">
    <citation type="submission" date="2022-03" db="EMBL/GenBank/DDBJ databases">
        <authorList>
            <person name="Nunn A."/>
            <person name="Chopra R."/>
            <person name="Nunn A."/>
            <person name="Contreras Garrido A."/>
        </authorList>
    </citation>
    <scope>NUCLEOTIDE SEQUENCE [LARGE SCALE GENOMIC DNA]</scope>
</reference>
<name>A0AAU9T8D8_THLAR</name>
<dbReference type="EMBL" id="CAJVSB020000901">
    <property type="protein sequence ID" value="CAH2080473.1"/>
    <property type="molecule type" value="Genomic_DNA"/>
</dbReference>
<sequence>ENCFRFTQSFLAHLKTAQDQIAKGGYSILLEPEPGSDWFTKGTVERFVRFVSTPEILERVYTLESEILQIEEAIAIQGNEMGPSAVSVIKEKFQVW</sequence>
<feature type="non-terminal residue" evidence="1">
    <location>
        <position position="1"/>
    </location>
</feature>
<evidence type="ECO:0000313" key="1">
    <source>
        <dbReference type="EMBL" id="CAH2080473.1"/>
    </source>
</evidence>
<dbReference type="PANTHER" id="PTHR31008:SF2">
    <property type="entry name" value="COP1-INTERACTING PROTEIN-LIKE PROTEIN"/>
    <property type="match status" value="1"/>
</dbReference>
<comment type="caution">
    <text evidence="1">The sequence shown here is derived from an EMBL/GenBank/DDBJ whole genome shotgun (WGS) entry which is preliminary data.</text>
</comment>
<proteinExistence type="predicted"/>
<evidence type="ECO:0000313" key="2">
    <source>
        <dbReference type="Proteomes" id="UP000836841"/>
    </source>
</evidence>
<accession>A0AAU9T8D8</accession>
<dbReference type="Proteomes" id="UP000836841">
    <property type="component" value="Unassembled WGS sequence"/>
</dbReference>
<organism evidence="1 2">
    <name type="scientific">Thlaspi arvense</name>
    <name type="common">Field penny-cress</name>
    <dbReference type="NCBI Taxonomy" id="13288"/>
    <lineage>
        <taxon>Eukaryota</taxon>
        <taxon>Viridiplantae</taxon>
        <taxon>Streptophyta</taxon>
        <taxon>Embryophyta</taxon>
        <taxon>Tracheophyta</taxon>
        <taxon>Spermatophyta</taxon>
        <taxon>Magnoliopsida</taxon>
        <taxon>eudicotyledons</taxon>
        <taxon>Gunneridae</taxon>
        <taxon>Pentapetalae</taxon>
        <taxon>rosids</taxon>
        <taxon>malvids</taxon>
        <taxon>Brassicales</taxon>
        <taxon>Brassicaceae</taxon>
        <taxon>Thlaspideae</taxon>
        <taxon>Thlaspi</taxon>
    </lineage>
</organism>
<keyword evidence="2" id="KW-1185">Reference proteome</keyword>
<dbReference type="AlphaFoldDB" id="A0AAU9T8D8"/>